<dbReference type="InterPro" id="IPR005116">
    <property type="entry name" value="Transp-assoc_OB_typ1"/>
</dbReference>
<keyword evidence="5" id="KW-1185">Reference proteome</keyword>
<evidence type="ECO:0000256" key="2">
    <source>
        <dbReference type="PROSITE-ProRule" id="PRU01213"/>
    </source>
</evidence>
<keyword evidence="1 2" id="KW-0500">Molybdenum</keyword>
<dbReference type="InterPro" id="IPR008995">
    <property type="entry name" value="Mo/tungstate-bd_C_term_dom"/>
</dbReference>
<dbReference type="AlphaFoldDB" id="A0A2U2HJT5"/>
<gene>
    <name evidence="4" type="ORF">C7C56_014100</name>
</gene>
<dbReference type="EMBL" id="PXWF02000233">
    <property type="protein sequence ID" value="PWF47694.1"/>
    <property type="molecule type" value="Genomic_DNA"/>
</dbReference>
<accession>A0A2U2HJT5</accession>
<reference evidence="4 5" key="1">
    <citation type="submission" date="2018-04" db="EMBL/GenBank/DDBJ databases">
        <title>Massilia violaceinigra sp. nov., a novel purple-pigmented bacterium isolated from Tianshan glacier, Xinjiang, China.</title>
        <authorList>
            <person name="Wang H."/>
        </authorList>
    </citation>
    <scope>NUCLEOTIDE SEQUENCE [LARGE SCALE GENOMIC DNA]</scope>
    <source>
        <strain evidence="4 5">B448-2</strain>
    </source>
</reference>
<proteinExistence type="predicted"/>
<name>A0A2U2HJT5_9BURK</name>
<protein>
    <recommendedName>
        <fullName evidence="3">Mop domain-containing protein</fullName>
    </recommendedName>
</protein>
<dbReference type="Gene3D" id="2.40.50.100">
    <property type="match status" value="1"/>
</dbReference>
<sequence length="69" mass="6961">MHARLVNHPDAVARIQPGAVNTEVVIDLSGGGSIAAIITKESAKHLCLAVGAESTAIFKASSVIVGVPT</sequence>
<dbReference type="PROSITE" id="PS51866">
    <property type="entry name" value="MOP"/>
    <property type="match status" value="1"/>
</dbReference>
<evidence type="ECO:0000259" key="3">
    <source>
        <dbReference type="PROSITE" id="PS51866"/>
    </source>
</evidence>
<dbReference type="SUPFAM" id="SSF50331">
    <property type="entry name" value="MOP-like"/>
    <property type="match status" value="1"/>
</dbReference>
<feature type="domain" description="Mop" evidence="3">
    <location>
        <begin position="1"/>
        <end position="67"/>
    </location>
</feature>
<evidence type="ECO:0000313" key="5">
    <source>
        <dbReference type="Proteomes" id="UP000241421"/>
    </source>
</evidence>
<dbReference type="Pfam" id="PF03459">
    <property type="entry name" value="TOBE"/>
    <property type="match status" value="1"/>
</dbReference>
<evidence type="ECO:0000256" key="1">
    <source>
        <dbReference type="ARBA" id="ARBA00022505"/>
    </source>
</evidence>
<dbReference type="Proteomes" id="UP000241421">
    <property type="component" value="Unassembled WGS sequence"/>
</dbReference>
<comment type="caution">
    <text evidence="4">The sequence shown here is derived from an EMBL/GenBank/DDBJ whole genome shotgun (WGS) entry which is preliminary data.</text>
</comment>
<dbReference type="GO" id="GO:0015689">
    <property type="term" value="P:molybdate ion transport"/>
    <property type="evidence" value="ECO:0007669"/>
    <property type="project" value="InterPro"/>
</dbReference>
<evidence type="ECO:0000313" key="4">
    <source>
        <dbReference type="EMBL" id="PWF47694.1"/>
    </source>
</evidence>
<organism evidence="4 5">
    <name type="scientific">Massilia glaciei</name>
    <dbReference type="NCBI Taxonomy" id="1524097"/>
    <lineage>
        <taxon>Bacteria</taxon>
        <taxon>Pseudomonadati</taxon>
        <taxon>Pseudomonadota</taxon>
        <taxon>Betaproteobacteria</taxon>
        <taxon>Burkholderiales</taxon>
        <taxon>Oxalobacteraceae</taxon>
        <taxon>Telluria group</taxon>
        <taxon>Massilia</taxon>
    </lineage>
</organism>
<dbReference type="OrthoDB" id="9800709at2"/>
<dbReference type="InterPro" id="IPR004606">
    <property type="entry name" value="Mop_domain"/>
</dbReference>